<organism evidence="1">
    <name type="scientific">Siphoviridae sp. ct0uL16</name>
    <dbReference type="NCBI Taxonomy" id="2825299"/>
    <lineage>
        <taxon>Viruses</taxon>
        <taxon>Duplodnaviria</taxon>
        <taxon>Heunggongvirae</taxon>
        <taxon>Uroviricota</taxon>
        <taxon>Caudoviricetes</taxon>
    </lineage>
</organism>
<protein>
    <submittedName>
        <fullName evidence="1">Endonuclease</fullName>
    </submittedName>
</protein>
<evidence type="ECO:0000313" key="1">
    <source>
        <dbReference type="EMBL" id="DAE14246.1"/>
    </source>
</evidence>
<keyword evidence="1" id="KW-0255">Endonuclease</keyword>
<reference evidence="1" key="1">
    <citation type="journal article" date="2021" name="Proc. Natl. Acad. Sci. U.S.A.">
        <title>A Catalog of Tens of Thousands of Viruses from Human Metagenomes Reveals Hidden Associations with Chronic Diseases.</title>
        <authorList>
            <person name="Tisza M.J."/>
            <person name="Buck C.B."/>
        </authorList>
    </citation>
    <scope>NUCLEOTIDE SEQUENCE</scope>
    <source>
        <strain evidence="1">Ct0uL16</strain>
    </source>
</reference>
<dbReference type="GO" id="GO:0004519">
    <property type="term" value="F:endonuclease activity"/>
    <property type="evidence" value="ECO:0007669"/>
    <property type="project" value="UniProtKB-KW"/>
</dbReference>
<keyword evidence="1" id="KW-0540">Nuclease</keyword>
<dbReference type="Gene3D" id="3.40.91.30">
    <property type="match status" value="1"/>
</dbReference>
<proteinExistence type="predicted"/>
<accession>A0A8S5Q4I7</accession>
<sequence length="125" mass="14428">MSEKQAKALGIRVPKKGKSKYNAKKTKIDGITFDSKAEANFYCQLKTLLKCGKISGFCRQARFIVITGDDETRATEYVTDFVIFYPDKTYRIVDVKGVQTQEFKLKMKAMHEKYPELNVELEEKK</sequence>
<dbReference type="Pfam" id="PF06356">
    <property type="entry name" value="DUF1064"/>
    <property type="match status" value="1"/>
</dbReference>
<dbReference type="EMBL" id="BK015578">
    <property type="protein sequence ID" value="DAE14246.1"/>
    <property type="molecule type" value="Genomic_DNA"/>
</dbReference>
<name>A0A8S5Q4I7_9CAUD</name>
<dbReference type="InterPro" id="IPR009414">
    <property type="entry name" value="DUF1064"/>
</dbReference>
<keyword evidence="1" id="KW-0378">Hydrolase</keyword>